<evidence type="ECO:0000256" key="1">
    <source>
        <dbReference type="ARBA" id="ARBA00022794"/>
    </source>
</evidence>
<dbReference type="InterPro" id="IPR003595">
    <property type="entry name" value="Tyr_Pase_cat"/>
</dbReference>
<dbReference type="PANTHER" id="PTHR23339">
    <property type="entry name" value="TYROSINE SPECIFIC PROTEIN PHOSPHATASE AND DUAL SPECIFICITY PROTEIN PHOSPHATASE"/>
    <property type="match status" value="1"/>
</dbReference>
<dbReference type="Bgee" id="ENSORLG00000011215">
    <property type="expression patterns" value="Expressed in sexually immature organism and 1 other cell type or tissue"/>
</dbReference>
<dbReference type="SUPFAM" id="SSF52799">
    <property type="entry name" value="(Phosphotyrosine protein) phosphatases II"/>
    <property type="match status" value="1"/>
</dbReference>
<dbReference type="SMART" id="SM00404">
    <property type="entry name" value="PTPc_motif"/>
    <property type="match status" value="1"/>
</dbReference>
<dbReference type="InterPro" id="IPR050561">
    <property type="entry name" value="PTP"/>
</dbReference>
<dbReference type="PROSITE" id="PS00383">
    <property type="entry name" value="TYR_PHOSPHATASE_1"/>
    <property type="match status" value="1"/>
</dbReference>
<dbReference type="GO" id="GO:0005737">
    <property type="term" value="C:cytoplasm"/>
    <property type="evidence" value="ECO:0000318"/>
    <property type="project" value="GO_Central"/>
</dbReference>
<comment type="similarity">
    <text evidence="5">Belongs to the protein-tyrosine phosphatase family. Non-receptor class PTPDC1 subfamily.</text>
</comment>
<dbReference type="PROSITE" id="PS50054">
    <property type="entry name" value="TYR_PHOSPHATASE_DUAL"/>
    <property type="match status" value="1"/>
</dbReference>
<evidence type="ECO:0000259" key="10">
    <source>
        <dbReference type="PROSITE" id="PS50056"/>
    </source>
</evidence>
<dbReference type="InterPro" id="IPR049573">
    <property type="entry name" value="PTPDC1_PTP"/>
</dbReference>
<feature type="transmembrane region" description="Helical" evidence="8">
    <location>
        <begin position="20"/>
        <end position="42"/>
    </location>
</feature>
<feature type="compositionally biased region" description="Polar residues" evidence="7">
    <location>
        <begin position="477"/>
        <end position="486"/>
    </location>
</feature>
<evidence type="ECO:0000256" key="7">
    <source>
        <dbReference type="SAM" id="MobiDB-lite"/>
    </source>
</evidence>
<dbReference type="GeneTree" id="ENSGT00940000164549"/>
<evidence type="ECO:0000256" key="5">
    <source>
        <dbReference type="ARBA" id="ARBA00060867"/>
    </source>
</evidence>
<dbReference type="Proteomes" id="UP000001038">
    <property type="component" value="Chromosome 7"/>
</dbReference>
<dbReference type="InterPro" id="IPR016130">
    <property type="entry name" value="Tyr_Pase_AS"/>
</dbReference>
<dbReference type="SMART" id="SM00195">
    <property type="entry name" value="DSPc"/>
    <property type="match status" value="1"/>
</dbReference>
<dbReference type="FunFam" id="3.90.190.10:FF:000027">
    <property type="entry name" value="Protein tyrosine phosphatase domain containing 1"/>
    <property type="match status" value="1"/>
</dbReference>
<dbReference type="InterPro" id="IPR029021">
    <property type="entry name" value="Prot-tyrosine_phosphatase-like"/>
</dbReference>
<reference evidence="11 12" key="1">
    <citation type="journal article" date="2007" name="Nature">
        <title>The medaka draft genome and insights into vertebrate genome evolution.</title>
        <authorList>
            <person name="Kasahara M."/>
            <person name="Naruse K."/>
            <person name="Sasaki S."/>
            <person name="Nakatani Y."/>
            <person name="Qu W."/>
            <person name="Ahsan B."/>
            <person name="Yamada T."/>
            <person name="Nagayasu Y."/>
            <person name="Doi K."/>
            <person name="Kasai Y."/>
            <person name="Jindo T."/>
            <person name="Kobayashi D."/>
            <person name="Shimada A."/>
            <person name="Toyoda A."/>
            <person name="Kuroki Y."/>
            <person name="Fujiyama A."/>
            <person name="Sasaki T."/>
            <person name="Shimizu A."/>
            <person name="Asakawa S."/>
            <person name="Shimizu N."/>
            <person name="Hashimoto S."/>
            <person name="Yang J."/>
            <person name="Lee Y."/>
            <person name="Matsushima K."/>
            <person name="Sugano S."/>
            <person name="Sakaizumi M."/>
            <person name="Narita T."/>
            <person name="Ohishi K."/>
            <person name="Haga S."/>
            <person name="Ohta F."/>
            <person name="Nomoto H."/>
            <person name="Nogata K."/>
            <person name="Morishita T."/>
            <person name="Endo T."/>
            <person name="Shin-I T."/>
            <person name="Takeda H."/>
            <person name="Morishita S."/>
            <person name="Kohara Y."/>
        </authorList>
    </citation>
    <scope>NUCLEOTIDE SEQUENCE [LARGE SCALE GENOMIC DNA]</scope>
    <source>
        <strain evidence="11 12">Hd-rR</strain>
    </source>
</reference>
<keyword evidence="8" id="KW-0812">Transmembrane</keyword>
<evidence type="ECO:0000256" key="8">
    <source>
        <dbReference type="SAM" id="Phobius"/>
    </source>
</evidence>
<dbReference type="InterPro" id="IPR000387">
    <property type="entry name" value="Tyr_Pase_dom"/>
</dbReference>
<evidence type="ECO:0000313" key="12">
    <source>
        <dbReference type="Proteomes" id="UP000001038"/>
    </source>
</evidence>
<dbReference type="InterPro" id="IPR000340">
    <property type="entry name" value="Dual-sp_phosphatase_cat-dom"/>
</dbReference>
<accession>A0A3B3HRY7</accession>
<keyword evidence="1" id="KW-0970">Cilium biogenesis/degradation</keyword>
<feature type="region of interest" description="Disordered" evidence="7">
    <location>
        <begin position="456"/>
        <end position="486"/>
    </location>
</feature>
<evidence type="ECO:0000313" key="11">
    <source>
        <dbReference type="Ensembl" id="ENSORLP00000034078.1"/>
    </source>
</evidence>
<dbReference type="PROSITE" id="PS50056">
    <property type="entry name" value="TYR_PHOSPHATASE_2"/>
    <property type="match status" value="1"/>
</dbReference>
<organism evidence="11 12">
    <name type="scientific">Oryzias latipes</name>
    <name type="common">Japanese rice fish</name>
    <name type="synonym">Japanese killifish</name>
    <dbReference type="NCBI Taxonomy" id="8090"/>
    <lineage>
        <taxon>Eukaryota</taxon>
        <taxon>Metazoa</taxon>
        <taxon>Chordata</taxon>
        <taxon>Craniata</taxon>
        <taxon>Vertebrata</taxon>
        <taxon>Euteleostomi</taxon>
        <taxon>Actinopterygii</taxon>
        <taxon>Neopterygii</taxon>
        <taxon>Teleostei</taxon>
        <taxon>Neoteleostei</taxon>
        <taxon>Acanthomorphata</taxon>
        <taxon>Ovalentaria</taxon>
        <taxon>Atherinomorphae</taxon>
        <taxon>Beloniformes</taxon>
        <taxon>Adrianichthyidae</taxon>
        <taxon>Oryziinae</taxon>
        <taxon>Oryzias</taxon>
    </lineage>
</organism>
<comment type="function">
    <text evidence="4">May play roles in cilia formation and/or maintenance.</text>
</comment>
<dbReference type="GO" id="GO:0060271">
    <property type="term" value="P:cilium assembly"/>
    <property type="evidence" value="ECO:0000318"/>
    <property type="project" value="GO_Central"/>
</dbReference>
<reference evidence="11" key="2">
    <citation type="submission" date="2025-08" db="UniProtKB">
        <authorList>
            <consortium name="Ensembl"/>
        </authorList>
    </citation>
    <scope>IDENTIFICATION</scope>
    <source>
        <strain evidence="11">Hd-rR</strain>
    </source>
</reference>
<keyword evidence="8" id="KW-1133">Transmembrane helix</keyword>
<sequence>MNLNFLFHIAIIYLFHLVQLLSNGIILNLQVVVLLFQLLLLLQHRQPVLRSLDLLVGGLSQLPGETLDLSPQPLRAGLQQQHTIYGLLFFSCFQKNTTVKAPRAKYTIVGEAIRYVIPGHMQCSIGCGGEDCKYDNPAYWREDQQAIKGLYSSWITEHLLAMSRPSTEIIEKFDVINQFKRNGIKSVINLQMVGEHASCGKPLEPDSGFSYRPEVFMENNIFFYNYGWCDYGVANLTTMLDMVKVMAFALQEGKVAVHCHAGLGRTGVLIACFLAYATRMTANQAISYVRAKRPNSIQTRSQLRCVREFVQFLAPLRTVFSQAEPRSIPVTLSQYLNRQRHMLHGYERKELRHLPKIVQLVCRLLVDIAENRQVIEEDILEAPDIQDIEMTLSVIEKMGPDFHTREPRLPGSPILPRHFNEPPIFYHRKSLSYSDSDLRGLSSQLNLLTQPLTSISKSETKLPSCSSQGQRDYPSEVSHSSTGSLWQVKNQQNDGTIVLKKLKKKVIHRSESVGNNQPPKKGSMLSRWKAEQREERALNGKKYHDKEEEQSEVPFITLQSELSLDGRRLLVAQALAVDLFLEGQEEHKNKVLTWQGELNQGGAWERLCMERDPFVLTGLMWAWLEQLKEPVISIQDAEAMSHNDCDAQTVLDSLDQVRETITCILHCMAQMLTISKEVEVAFLNRTIKAFTWVNNMDMNSEDRRHVYTVHKHFVKNILTFFFGLGCSRCKGVCFQDIYAIYPFK</sequence>
<dbReference type="CDD" id="cd14506">
    <property type="entry name" value="PTP_PTPDC1"/>
    <property type="match status" value="1"/>
</dbReference>
<dbReference type="AlphaFoldDB" id="A0A3B3HRY7"/>
<feature type="region of interest" description="Disordered" evidence="7">
    <location>
        <begin position="508"/>
        <end position="527"/>
    </location>
</feature>
<gene>
    <name evidence="11" type="primary">ptpdc1b</name>
</gene>
<evidence type="ECO:0000256" key="2">
    <source>
        <dbReference type="ARBA" id="ARBA00022801"/>
    </source>
</evidence>
<dbReference type="Ensembl" id="ENSORLT00000030105.1">
    <property type="protein sequence ID" value="ENSORLP00000034078.1"/>
    <property type="gene ID" value="ENSORLG00000011215.2"/>
</dbReference>
<dbReference type="Pfam" id="PF00782">
    <property type="entry name" value="DSPc"/>
    <property type="match status" value="1"/>
</dbReference>
<evidence type="ECO:0000256" key="3">
    <source>
        <dbReference type="ARBA" id="ARBA00022912"/>
    </source>
</evidence>
<dbReference type="Gene3D" id="3.90.190.10">
    <property type="entry name" value="Protein tyrosine phosphatase superfamily"/>
    <property type="match status" value="1"/>
</dbReference>
<protein>
    <recommendedName>
        <fullName evidence="6">Protein tyrosine phosphatase domain-containing protein 1</fullName>
    </recommendedName>
</protein>
<keyword evidence="12" id="KW-1185">Reference proteome</keyword>
<dbReference type="GO" id="GO:0004725">
    <property type="term" value="F:protein tyrosine phosphatase activity"/>
    <property type="evidence" value="ECO:0000318"/>
    <property type="project" value="GO_Central"/>
</dbReference>
<feature type="domain" description="Tyrosine-protein phosphatase" evidence="9">
    <location>
        <begin position="151"/>
        <end position="322"/>
    </location>
</feature>
<feature type="compositionally biased region" description="Polar residues" evidence="7">
    <location>
        <begin position="456"/>
        <end position="470"/>
    </location>
</feature>
<reference evidence="11" key="3">
    <citation type="submission" date="2025-09" db="UniProtKB">
        <authorList>
            <consortium name="Ensembl"/>
        </authorList>
    </citation>
    <scope>IDENTIFICATION</scope>
    <source>
        <strain evidence="11">Hd-rR</strain>
    </source>
</reference>
<dbReference type="InterPro" id="IPR020422">
    <property type="entry name" value="TYR_PHOSPHATASE_DUAL_dom"/>
</dbReference>
<evidence type="ECO:0000259" key="9">
    <source>
        <dbReference type="PROSITE" id="PS50054"/>
    </source>
</evidence>
<dbReference type="InParanoid" id="A0A3B3HRY7"/>
<keyword evidence="8" id="KW-0472">Membrane</keyword>
<feature type="domain" description="Tyrosine specific protein phosphatases" evidence="10">
    <location>
        <begin position="237"/>
        <end position="304"/>
    </location>
</feature>
<dbReference type="STRING" id="8090.ENSORLP00000034078"/>
<evidence type="ECO:0000256" key="6">
    <source>
        <dbReference type="ARBA" id="ARBA00072096"/>
    </source>
</evidence>
<proteinExistence type="inferred from homology"/>
<evidence type="ECO:0000256" key="4">
    <source>
        <dbReference type="ARBA" id="ARBA00056295"/>
    </source>
</evidence>
<keyword evidence="3" id="KW-0904">Protein phosphatase</keyword>
<keyword evidence="2" id="KW-0378">Hydrolase</keyword>
<name>A0A3B3HRY7_ORYLA</name>